<evidence type="ECO:0000256" key="7">
    <source>
        <dbReference type="PROSITE-ProRule" id="PRU01091"/>
    </source>
</evidence>
<keyword evidence="11" id="KW-1185">Reference proteome</keyword>
<dbReference type="Gene3D" id="3.40.50.2300">
    <property type="match status" value="1"/>
</dbReference>
<dbReference type="InterPro" id="IPR001789">
    <property type="entry name" value="Sig_transdc_resp-reg_receiver"/>
</dbReference>
<evidence type="ECO:0000313" key="11">
    <source>
        <dbReference type="Proteomes" id="UP000215185"/>
    </source>
</evidence>
<dbReference type="Pfam" id="PF00486">
    <property type="entry name" value="Trans_reg_C"/>
    <property type="match status" value="1"/>
</dbReference>
<dbReference type="InterPro" id="IPR036388">
    <property type="entry name" value="WH-like_DNA-bd_sf"/>
</dbReference>
<gene>
    <name evidence="10" type="primary">mprA</name>
    <name evidence="10" type="ORF">SAMEA4412692_01943</name>
</gene>
<protein>
    <submittedName>
        <fullName evidence="10">DNA-binding response regulator</fullName>
    </submittedName>
</protein>
<dbReference type="KEGG" id="smen:SAMEA4412692_1943"/>
<dbReference type="Gene3D" id="1.10.10.10">
    <property type="entry name" value="Winged helix-like DNA-binding domain superfamily/Winged helix DNA-binding domain"/>
    <property type="match status" value="1"/>
</dbReference>
<evidence type="ECO:0000256" key="3">
    <source>
        <dbReference type="ARBA" id="ARBA00023015"/>
    </source>
</evidence>
<evidence type="ECO:0000259" key="9">
    <source>
        <dbReference type="PROSITE" id="PS51755"/>
    </source>
</evidence>
<keyword evidence="4 7" id="KW-0238">DNA-binding</keyword>
<dbReference type="RefSeq" id="WP_018373986.1">
    <property type="nucleotide sequence ID" value="NZ_JBCLRV010000001.1"/>
</dbReference>
<evidence type="ECO:0000256" key="1">
    <source>
        <dbReference type="ARBA" id="ARBA00022553"/>
    </source>
</evidence>
<dbReference type="InterPro" id="IPR039420">
    <property type="entry name" value="WalR-like"/>
</dbReference>
<evidence type="ECO:0000256" key="4">
    <source>
        <dbReference type="ARBA" id="ARBA00023125"/>
    </source>
</evidence>
<organism evidence="10 11">
    <name type="scientific">Streptococcus merionis</name>
    <dbReference type="NCBI Taxonomy" id="400065"/>
    <lineage>
        <taxon>Bacteria</taxon>
        <taxon>Bacillati</taxon>
        <taxon>Bacillota</taxon>
        <taxon>Bacilli</taxon>
        <taxon>Lactobacillales</taxon>
        <taxon>Streptococcaceae</taxon>
        <taxon>Streptococcus</taxon>
    </lineage>
</organism>
<dbReference type="GO" id="GO:0005829">
    <property type="term" value="C:cytosol"/>
    <property type="evidence" value="ECO:0007669"/>
    <property type="project" value="TreeGrafter"/>
</dbReference>
<keyword evidence="3" id="KW-0805">Transcription regulation</keyword>
<dbReference type="SMART" id="SM00448">
    <property type="entry name" value="REC"/>
    <property type="match status" value="1"/>
</dbReference>
<dbReference type="PANTHER" id="PTHR48111">
    <property type="entry name" value="REGULATOR OF RPOS"/>
    <property type="match status" value="1"/>
</dbReference>
<dbReference type="PROSITE" id="PS50110">
    <property type="entry name" value="RESPONSE_REGULATORY"/>
    <property type="match status" value="1"/>
</dbReference>
<evidence type="ECO:0000256" key="6">
    <source>
        <dbReference type="PROSITE-ProRule" id="PRU00169"/>
    </source>
</evidence>
<dbReference type="CDD" id="cd00383">
    <property type="entry name" value="trans_reg_C"/>
    <property type="match status" value="1"/>
</dbReference>
<dbReference type="GO" id="GO:0000976">
    <property type="term" value="F:transcription cis-regulatory region binding"/>
    <property type="evidence" value="ECO:0007669"/>
    <property type="project" value="TreeGrafter"/>
</dbReference>
<evidence type="ECO:0000313" key="10">
    <source>
        <dbReference type="EMBL" id="SNU90654.1"/>
    </source>
</evidence>
<name>A0A239T124_9STRE</name>
<dbReference type="PROSITE" id="PS51755">
    <property type="entry name" value="OMPR_PHOB"/>
    <property type="match status" value="1"/>
</dbReference>
<proteinExistence type="predicted"/>
<dbReference type="STRING" id="1123308.GCA_000380085_01443"/>
<dbReference type="Pfam" id="PF00072">
    <property type="entry name" value="Response_reg"/>
    <property type="match status" value="1"/>
</dbReference>
<feature type="domain" description="Response regulatory" evidence="8">
    <location>
        <begin position="4"/>
        <end position="116"/>
    </location>
</feature>
<keyword evidence="2" id="KW-0902">Two-component regulatory system</keyword>
<dbReference type="GO" id="GO:0000156">
    <property type="term" value="F:phosphorelay response regulator activity"/>
    <property type="evidence" value="ECO:0007669"/>
    <property type="project" value="TreeGrafter"/>
</dbReference>
<dbReference type="EMBL" id="LT906439">
    <property type="protein sequence ID" value="SNU90654.1"/>
    <property type="molecule type" value="Genomic_DNA"/>
</dbReference>
<evidence type="ECO:0000256" key="2">
    <source>
        <dbReference type="ARBA" id="ARBA00023012"/>
    </source>
</evidence>
<feature type="modified residue" description="4-aspartylphosphate" evidence="6">
    <location>
        <position position="52"/>
    </location>
</feature>
<evidence type="ECO:0000259" key="8">
    <source>
        <dbReference type="PROSITE" id="PS50110"/>
    </source>
</evidence>
<dbReference type="PANTHER" id="PTHR48111:SF21">
    <property type="entry name" value="DNA-BINDING DUAL MASTER TRANSCRIPTIONAL REGULATOR RPAA"/>
    <property type="match status" value="1"/>
</dbReference>
<accession>A0A239T124</accession>
<reference evidence="10 11" key="1">
    <citation type="submission" date="2017-06" db="EMBL/GenBank/DDBJ databases">
        <authorList>
            <consortium name="Pathogen Informatics"/>
        </authorList>
    </citation>
    <scope>NUCLEOTIDE SEQUENCE [LARGE SCALE GENOMIC DNA]</scope>
    <source>
        <strain evidence="10 11">NCTC13788</strain>
    </source>
</reference>
<dbReference type="InterPro" id="IPR016032">
    <property type="entry name" value="Sig_transdc_resp-reg_C-effctor"/>
</dbReference>
<sequence>MKRQLLIIEDEDVIREGVMAFLSDKGYLIDGKDSISHISEINVDHYDLLILDVMLPKLDGFTILKQIRQVSNIPILMLTALSSDYDQIKLFELLCDDYLAKPFSLVVLEKRIQALFRRTASPNKWRYQDVVVIFDQFKAYKNNDEVNLTAKEIQVLQMLVTNANSVLSREQILDGLYELEAPYDRIVDVYIKNIRKKLQIDCIRTVTGVGYVYEEK</sequence>
<dbReference type="SUPFAM" id="SSF46894">
    <property type="entry name" value="C-terminal effector domain of the bipartite response regulators"/>
    <property type="match status" value="1"/>
</dbReference>
<dbReference type="SUPFAM" id="SSF52172">
    <property type="entry name" value="CheY-like"/>
    <property type="match status" value="1"/>
</dbReference>
<dbReference type="OrthoDB" id="9790442at2"/>
<dbReference type="eggNOG" id="COG0745">
    <property type="taxonomic scope" value="Bacteria"/>
</dbReference>
<dbReference type="InterPro" id="IPR011006">
    <property type="entry name" value="CheY-like_superfamily"/>
</dbReference>
<dbReference type="InterPro" id="IPR001867">
    <property type="entry name" value="OmpR/PhoB-type_DNA-bd"/>
</dbReference>
<feature type="DNA-binding region" description="OmpR/PhoB-type" evidence="7">
    <location>
        <begin position="122"/>
        <end position="215"/>
    </location>
</feature>
<evidence type="ECO:0000256" key="5">
    <source>
        <dbReference type="ARBA" id="ARBA00023163"/>
    </source>
</evidence>
<dbReference type="SMART" id="SM00862">
    <property type="entry name" value="Trans_reg_C"/>
    <property type="match status" value="1"/>
</dbReference>
<feature type="domain" description="OmpR/PhoB-type" evidence="9">
    <location>
        <begin position="122"/>
        <end position="215"/>
    </location>
</feature>
<dbReference type="GO" id="GO:0032993">
    <property type="term" value="C:protein-DNA complex"/>
    <property type="evidence" value="ECO:0007669"/>
    <property type="project" value="TreeGrafter"/>
</dbReference>
<keyword evidence="1 6" id="KW-0597">Phosphoprotein</keyword>
<keyword evidence="5" id="KW-0804">Transcription</keyword>
<dbReference type="GO" id="GO:0006355">
    <property type="term" value="P:regulation of DNA-templated transcription"/>
    <property type="evidence" value="ECO:0007669"/>
    <property type="project" value="InterPro"/>
</dbReference>
<dbReference type="AlphaFoldDB" id="A0A239T124"/>
<dbReference type="Proteomes" id="UP000215185">
    <property type="component" value="Chromosome 1"/>
</dbReference>